<feature type="domain" description="GFO/IDH/MocA-like oxidoreductase" evidence="2">
    <location>
        <begin position="134"/>
        <end position="256"/>
    </location>
</feature>
<dbReference type="EMBL" id="CP070506">
    <property type="protein sequence ID" value="QSB41465.1"/>
    <property type="molecule type" value="Genomic_DNA"/>
</dbReference>
<gene>
    <name evidence="3" type="ORF">JTY93_08950</name>
</gene>
<dbReference type="InterPro" id="IPR036291">
    <property type="entry name" value="NAD(P)-bd_dom_sf"/>
</dbReference>
<reference evidence="3 4" key="1">
    <citation type="submission" date="2021-02" db="EMBL/GenBank/DDBJ databases">
        <title>Genomic and phenotypic characterization of Pseudomonas hygromyciniae, a novel bacterial species discovered from a commercially purchased antibiotic vial.</title>
        <authorList>
            <person name="Turner T.L."/>
            <person name="Mitra S.D."/>
            <person name="Kochan T.J."/>
            <person name="Pincus N.B."/>
            <person name="Lebrun-Corbin M."/>
            <person name="Cheung B."/>
            <person name="Gatesy S.W."/>
            <person name="Afzal T."/>
            <person name="Ozer E.A."/>
            <person name="Hauser A.R."/>
        </authorList>
    </citation>
    <scope>NUCLEOTIDE SEQUENCE [LARGE SCALE GENOMIC DNA]</scope>
    <source>
        <strain evidence="3 4">SDM007</strain>
    </source>
</reference>
<evidence type="ECO:0000259" key="1">
    <source>
        <dbReference type="Pfam" id="PF01408"/>
    </source>
</evidence>
<dbReference type="SUPFAM" id="SSF55347">
    <property type="entry name" value="Glyceraldehyde-3-phosphate dehydrogenase-like, C-terminal domain"/>
    <property type="match status" value="1"/>
</dbReference>
<keyword evidence="4" id="KW-1185">Reference proteome</keyword>
<evidence type="ECO:0000313" key="3">
    <source>
        <dbReference type="EMBL" id="QSB41465.1"/>
    </source>
</evidence>
<dbReference type="Pfam" id="PF22725">
    <property type="entry name" value="GFO_IDH_MocA_C3"/>
    <property type="match status" value="1"/>
</dbReference>
<dbReference type="PANTHER" id="PTHR43377">
    <property type="entry name" value="BILIVERDIN REDUCTASE A"/>
    <property type="match status" value="1"/>
</dbReference>
<dbReference type="RefSeq" id="WP_205477864.1">
    <property type="nucleotide sequence ID" value="NZ_CP070506.1"/>
</dbReference>
<dbReference type="InterPro" id="IPR051450">
    <property type="entry name" value="Gfo/Idh/MocA_Oxidoreductases"/>
</dbReference>
<accession>A0ABX7K1H5</accession>
<evidence type="ECO:0000313" key="4">
    <source>
        <dbReference type="Proteomes" id="UP000663249"/>
    </source>
</evidence>
<dbReference type="Pfam" id="PF01408">
    <property type="entry name" value="GFO_IDH_MocA"/>
    <property type="match status" value="1"/>
</dbReference>
<dbReference type="InterPro" id="IPR000683">
    <property type="entry name" value="Gfo/Idh/MocA-like_OxRdtase_N"/>
</dbReference>
<dbReference type="Proteomes" id="UP000663249">
    <property type="component" value="Chromosome"/>
</dbReference>
<sequence length="340" mass="37251">MSRLPMYLVVGSGSIAKRHIENLKQLFGTVTARIGCISATGRVLSTQEVGNDTVIYESLAQALNDNPVFAIIASPAPLHAIHAAQLLKQQVPVLIEKPLSDSLARFAAHGDTLTAHSNKIEIAYNLRFMSSAVKFRDLLSESVVGAVRSVSVDVGQYLPDWRPMTDYRKNVSARSELGGGVLLELSHELDYLGWLFGPFSTAYCVARNTGALEIDVEDTVDALLVRADQLTISVHMDFLQRAPVRICKVVGEKGTLIWDILNNGIILHVGKDQQSVLFEDSCYDRNNMYIDQLCHFSQVAMGSAMPAIRLEDGLQTLRLIEAMKKSAVTGQVVKIGDIQA</sequence>
<organism evidence="3 4">
    <name type="scientific">Pseudomonas hygromyciniae</name>
    <dbReference type="NCBI Taxonomy" id="2812000"/>
    <lineage>
        <taxon>Bacteria</taxon>
        <taxon>Pseudomonadati</taxon>
        <taxon>Pseudomonadota</taxon>
        <taxon>Gammaproteobacteria</taxon>
        <taxon>Pseudomonadales</taxon>
        <taxon>Pseudomonadaceae</taxon>
        <taxon>Pseudomonas</taxon>
    </lineage>
</organism>
<protein>
    <submittedName>
        <fullName evidence="3">Gfo/Idh/MocA family oxidoreductase</fullName>
    </submittedName>
</protein>
<dbReference type="PANTHER" id="PTHR43377:SF1">
    <property type="entry name" value="BILIVERDIN REDUCTASE A"/>
    <property type="match status" value="1"/>
</dbReference>
<name>A0ABX7K1H5_9PSED</name>
<dbReference type="InterPro" id="IPR055170">
    <property type="entry name" value="GFO_IDH_MocA-like_dom"/>
</dbReference>
<proteinExistence type="predicted"/>
<evidence type="ECO:0000259" key="2">
    <source>
        <dbReference type="Pfam" id="PF22725"/>
    </source>
</evidence>
<dbReference type="SUPFAM" id="SSF51735">
    <property type="entry name" value="NAD(P)-binding Rossmann-fold domains"/>
    <property type="match status" value="1"/>
</dbReference>
<feature type="domain" description="Gfo/Idh/MocA-like oxidoreductase N-terminal" evidence="1">
    <location>
        <begin position="7"/>
        <end position="120"/>
    </location>
</feature>
<dbReference type="Gene3D" id="3.40.50.720">
    <property type="entry name" value="NAD(P)-binding Rossmann-like Domain"/>
    <property type="match status" value="1"/>
</dbReference>
<dbReference type="Gene3D" id="3.30.360.10">
    <property type="entry name" value="Dihydrodipicolinate Reductase, domain 2"/>
    <property type="match status" value="1"/>
</dbReference>